<keyword evidence="3" id="KW-1185">Reference proteome</keyword>
<dbReference type="InterPro" id="IPR001387">
    <property type="entry name" value="Cro/C1-type_HTH"/>
</dbReference>
<evidence type="ECO:0000259" key="1">
    <source>
        <dbReference type="PROSITE" id="PS50943"/>
    </source>
</evidence>
<name>A0ABU4RHL1_9FLAO</name>
<dbReference type="EMBL" id="JAWXVI010000019">
    <property type="protein sequence ID" value="MDX6192074.1"/>
    <property type="molecule type" value="Genomic_DNA"/>
</dbReference>
<evidence type="ECO:0000313" key="3">
    <source>
        <dbReference type="Proteomes" id="UP001273350"/>
    </source>
</evidence>
<reference evidence="2 3" key="1">
    <citation type="submission" date="2023-11" db="EMBL/GenBank/DDBJ databases">
        <title>Unpublished Manusciprt.</title>
        <authorList>
            <person name="Saticioglu I.B."/>
            <person name="Ay H."/>
            <person name="Ajmi N."/>
            <person name="Altun S."/>
            <person name="Duman M."/>
        </authorList>
    </citation>
    <scope>NUCLEOTIDE SEQUENCE [LARGE SCALE GENOMIC DNA]</scope>
    <source>
        <strain evidence="2 3">Fl-318</strain>
    </source>
</reference>
<dbReference type="Gene3D" id="1.10.260.40">
    <property type="entry name" value="lambda repressor-like DNA-binding domains"/>
    <property type="match status" value="1"/>
</dbReference>
<dbReference type="Proteomes" id="UP001273350">
    <property type="component" value="Unassembled WGS sequence"/>
</dbReference>
<dbReference type="SMART" id="SM00530">
    <property type="entry name" value="HTH_XRE"/>
    <property type="match status" value="1"/>
</dbReference>
<dbReference type="SUPFAM" id="SSF47413">
    <property type="entry name" value="lambda repressor-like DNA-binding domains"/>
    <property type="match status" value="1"/>
</dbReference>
<proteinExistence type="predicted"/>
<dbReference type="PROSITE" id="PS50943">
    <property type="entry name" value="HTH_CROC1"/>
    <property type="match status" value="1"/>
</dbReference>
<organism evidence="2 3">
    <name type="scientific">Flavobacterium cupriresistens</name>
    <dbReference type="NCBI Taxonomy" id="2893885"/>
    <lineage>
        <taxon>Bacteria</taxon>
        <taxon>Pseudomonadati</taxon>
        <taxon>Bacteroidota</taxon>
        <taxon>Flavobacteriia</taxon>
        <taxon>Flavobacteriales</taxon>
        <taxon>Flavobacteriaceae</taxon>
        <taxon>Flavobacterium</taxon>
    </lineage>
</organism>
<evidence type="ECO:0000313" key="2">
    <source>
        <dbReference type="EMBL" id="MDX6192074.1"/>
    </source>
</evidence>
<gene>
    <name evidence="2" type="ORF">SGQ83_22230</name>
</gene>
<protein>
    <submittedName>
        <fullName evidence="2">Helix-turn-helix domain-containing protein</fullName>
    </submittedName>
</protein>
<dbReference type="RefSeq" id="WP_230004890.1">
    <property type="nucleotide sequence ID" value="NZ_CP087134.1"/>
</dbReference>
<accession>A0ABU4RHL1</accession>
<dbReference type="CDD" id="cd00093">
    <property type="entry name" value="HTH_XRE"/>
    <property type="match status" value="1"/>
</dbReference>
<feature type="domain" description="HTH cro/C1-type" evidence="1">
    <location>
        <begin position="23"/>
        <end position="76"/>
    </location>
</feature>
<comment type="caution">
    <text evidence="2">The sequence shown here is derived from an EMBL/GenBank/DDBJ whole genome shotgun (WGS) entry which is preliminary data.</text>
</comment>
<dbReference type="Pfam" id="PF01381">
    <property type="entry name" value="HTH_3"/>
    <property type="match status" value="1"/>
</dbReference>
<dbReference type="InterPro" id="IPR010982">
    <property type="entry name" value="Lambda_DNA-bd_dom_sf"/>
</dbReference>
<sequence length="168" mass="19456">MIQKFEKEESKTPMYRVKLGLKLREFRLEKGFSVRDIIDMTSISKSSILKIEKGEAKNIDNYVEYAKAVEYPLETLVDFKIKLEPLNQLSTERKEATKLTAKIRKHIVNTAFLIEGKTIAEIRDELIRINQIDIKVKSADIAGVMRNLADDDVIKKEKLVNKNLYLKI</sequence>